<proteinExistence type="predicted"/>
<feature type="domain" description="HTH araC/xylS-type" evidence="5">
    <location>
        <begin position="246"/>
        <end position="347"/>
    </location>
</feature>
<dbReference type="PROSITE" id="PS00041">
    <property type="entry name" value="HTH_ARAC_FAMILY_1"/>
    <property type="match status" value="1"/>
</dbReference>
<evidence type="ECO:0000256" key="3">
    <source>
        <dbReference type="ARBA" id="ARBA00023163"/>
    </source>
</evidence>
<feature type="transmembrane region" description="Helical" evidence="4">
    <location>
        <begin position="136"/>
        <end position="160"/>
    </location>
</feature>
<feature type="transmembrane region" description="Helical" evidence="4">
    <location>
        <begin position="79"/>
        <end position="101"/>
    </location>
</feature>
<dbReference type="PROSITE" id="PS01124">
    <property type="entry name" value="HTH_ARAC_FAMILY_2"/>
    <property type="match status" value="1"/>
</dbReference>
<dbReference type="PANTHER" id="PTHR43280">
    <property type="entry name" value="ARAC-FAMILY TRANSCRIPTIONAL REGULATOR"/>
    <property type="match status" value="1"/>
</dbReference>
<accession>A0ABU5ZZA3</accession>
<keyword evidence="4" id="KW-1133">Transmembrane helix</keyword>
<evidence type="ECO:0000256" key="1">
    <source>
        <dbReference type="ARBA" id="ARBA00023015"/>
    </source>
</evidence>
<feature type="transmembrane region" description="Helical" evidence="4">
    <location>
        <begin position="52"/>
        <end position="73"/>
    </location>
</feature>
<feature type="transmembrane region" description="Helical" evidence="4">
    <location>
        <begin position="113"/>
        <end position="130"/>
    </location>
</feature>
<sequence>MILYHVNDVIIFIGMLQQGFILVLSCLGVIQALFLCFYLFTVKKGNKRANRFLAFVLLGLTIRIGKSIFHNYIEVDPRIRNVAIATILAVGPFLWFYGKALFEKQQTFSNKQYLHLIPFGLFVLLSPIIPNRGDTASYIAYGLVFVHLGIYLGVCWNYIFKVKDQITPQLLQWYRNIVVGVSVVWVLYVGILLRWIPFYILGAISFSFLMYLFTYLLLKRHVFALEKYSNSTIDRLTSKKVLKKAKKLLVEDEIFLQNDVSLNNVAKQLEVTPRELSQVINENEQKNFSEFVNHYRIQKAKALLVDPKYVNEKIATIAYDCGFGNVTSFNLVFKAETEITPSQYRNRFKVA</sequence>
<dbReference type="SMART" id="SM00342">
    <property type="entry name" value="HTH_ARAC"/>
    <property type="match status" value="1"/>
</dbReference>
<keyword evidence="7" id="KW-1185">Reference proteome</keyword>
<feature type="transmembrane region" description="Helical" evidence="4">
    <location>
        <begin position="20"/>
        <end position="40"/>
    </location>
</feature>
<protein>
    <submittedName>
        <fullName evidence="6">Helix-turn-helix transcriptional regulator</fullName>
    </submittedName>
</protein>
<keyword evidence="2" id="KW-0238">DNA-binding</keyword>
<evidence type="ECO:0000259" key="5">
    <source>
        <dbReference type="PROSITE" id="PS01124"/>
    </source>
</evidence>
<feature type="transmembrane region" description="Helical" evidence="4">
    <location>
        <begin position="172"/>
        <end position="192"/>
    </location>
</feature>
<evidence type="ECO:0000313" key="7">
    <source>
        <dbReference type="Proteomes" id="UP001327027"/>
    </source>
</evidence>
<dbReference type="Gene3D" id="1.10.10.60">
    <property type="entry name" value="Homeodomain-like"/>
    <property type="match status" value="2"/>
</dbReference>
<comment type="caution">
    <text evidence="6">The sequence shown here is derived from an EMBL/GenBank/DDBJ whole genome shotgun (WGS) entry which is preliminary data.</text>
</comment>
<evidence type="ECO:0000256" key="2">
    <source>
        <dbReference type="ARBA" id="ARBA00023125"/>
    </source>
</evidence>
<dbReference type="PANTHER" id="PTHR43280:SF29">
    <property type="entry name" value="ARAC-FAMILY TRANSCRIPTIONAL REGULATOR"/>
    <property type="match status" value="1"/>
</dbReference>
<dbReference type="Pfam" id="PF12833">
    <property type="entry name" value="HTH_18"/>
    <property type="match status" value="1"/>
</dbReference>
<dbReference type="SUPFAM" id="SSF46689">
    <property type="entry name" value="Homeodomain-like"/>
    <property type="match status" value="1"/>
</dbReference>
<keyword evidence="4" id="KW-0472">Membrane</keyword>
<dbReference type="EMBL" id="JAYKLX010000008">
    <property type="protein sequence ID" value="MEB3347186.1"/>
    <property type="molecule type" value="Genomic_DNA"/>
</dbReference>
<dbReference type="InterPro" id="IPR009057">
    <property type="entry name" value="Homeodomain-like_sf"/>
</dbReference>
<gene>
    <name evidence="6" type="ORF">U6A24_17055</name>
</gene>
<dbReference type="InterPro" id="IPR018060">
    <property type="entry name" value="HTH_AraC"/>
</dbReference>
<keyword evidence="3" id="KW-0804">Transcription</keyword>
<keyword evidence="1" id="KW-0805">Transcription regulation</keyword>
<organism evidence="6 7">
    <name type="scientific">Aquimarina gracilis</name>
    <dbReference type="NCBI Taxonomy" id="874422"/>
    <lineage>
        <taxon>Bacteria</taxon>
        <taxon>Pseudomonadati</taxon>
        <taxon>Bacteroidota</taxon>
        <taxon>Flavobacteriia</taxon>
        <taxon>Flavobacteriales</taxon>
        <taxon>Flavobacteriaceae</taxon>
        <taxon>Aquimarina</taxon>
    </lineage>
</organism>
<dbReference type="Proteomes" id="UP001327027">
    <property type="component" value="Unassembled WGS sequence"/>
</dbReference>
<dbReference type="RefSeq" id="WP_324181212.1">
    <property type="nucleotide sequence ID" value="NZ_BAABAW010000025.1"/>
</dbReference>
<feature type="transmembrane region" description="Helical" evidence="4">
    <location>
        <begin position="198"/>
        <end position="218"/>
    </location>
</feature>
<name>A0ABU5ZZA3_9FLAO</name>
<dbReference type="InterPro" id="IPR018062">
    <property type="entry name" value="HTH_AraC-typ_CS"/>
</dbReference>
<reference evidence="6 7" key="1">
    <citation type="journal article" date="2013" name="Int. J. Syst. Evol. Microbiol.">
        <title>Aquimarina gracilis sp. nov., isolated from the gut microflora of a mussel, Mytilus coruscus, and emended description of Aquimarina spongiae.</title>
        <authorList>
            <person name="Park S.C."/>
            <person name="Choe H.N."/>
            <person name="Baik K.S."/>
            <person name="Seong C.N."/>
        </authorList>
    </citation>
    <scope>NUCLEOTIDE SEQUENCE [LARGE SCALE GENOMIC DNA]</scope>
    <source>
        <strain evidence="6 7">PSC32</strain>
    </source>
</reference>
<evidence type="ECO:0000256" key="4">
    <source>
        <dbReference type="SAM" id="Phobius"/>
    </source>
</evidence>
<keyword evidence="4" id="KW-0812">Transmembrane</keyword>
<evidence type="ECO:0000313" key="6">
    <source>
        <dbReference type="EMBL" id="MEB3347186.1"/>
    </source>
</evidence>